<gene>
    <name evidence="1" type="ORF">BD626DRAFT_628463</name>
</gene>
<comment type="caution">
    <text evidence="1">The sequence shown here is derived from an EMBL/GenBank/DDBJ whole genome shotgun (WGS) entry which is preliminary data.</text>
</comment>
<keyword evidence="2" id="KW-1185">Reference proteome</keyword>
<evidence type="ECO:0000313" key="1">
    <source>
        <dbReference type="EMBL" id="TRM65250.1"/>
    </source>
</evidence>
<dbReference type="EMBL" id="VDMD01000005">
    <property type="protein sequence ID" value="TRM65250.1"/>
    <property type="molecule type" value="Genomic_DNA"/>
</dbReference>
<dbReference type="AlphaFoldDB" id="A0A550CKA8"/>
<reference evidence="1 2" key="1">
    <citation type="journal article" date="2019" name="New Phytol.">
        <title>Comparative genomics reveals unique wood-decay strategies and fruiting body development in the Schizophyllaceae.</title>
        <authorList>
            <person name="Almasi E."/>
            <person name="Sahu N."/>
            <person name="Krizsan K."/>
            <person name="Balint B."/>
            <person name="Kovacs G.M."/>
            <person name="Kiss B."/>
            <person name="Cseklye J."/>
            <person name="Drula E."/>
            <person name="Henrissat B."/>
            <person name="Nagy I."/>
            <person name="Chovatia M."/>
            <person name="Adam C."/>
            <person name="LaButti K."/>
            <person name="Lipzen A."/>
            <person name="Riley R."/>
            <person name="Grigoriev I.V."/>
            <person name="Nagy L.G."/>
        </authorList>
    </citation>
    <scope>NUCLEOTIDE SEQUENCE [LARGE SCALE GENOMIC DNA]</scope>
    <source>
        <strain evidence="1 2">NL-1724</strain>
    </source>
</reference>
<name>A0A550CKA8_9AGAR</name>
<sequence>MRHDHGIPPLAVRLPEACVGTSWIGSVRSRRCRRARGRLCHIHDGSTAS</sequence>
<proteinExistence type="predicted"/>
<evidence type="ECO:0000313" key="2">
    <source>
        <dbReference type="Proteomes" id="UP000320762"/>
    </source>
</evidence>
<accession>A0A550CKA8</accession>
<dbReference type="Proteomes" id="UP000320762">
    <property type="component" value="Unassembled WGS sequence"/>
</dbReference>
<organism evidence="1 2">
    <name type="scientific">Schizophyllum amplum</name>
    <dbReference type="NCBI Taxonomy" id="97359"/>
    <lineage>
        <taxon>Eukaryota</taxon>
        <taxon>Fungi</taxon>
        <taxon>Dikarya</taxon>
        <taxon>Basidiomycota</taxon>
        <taxon>Agaricomycotina</taxon>
        <taxon>Agaricomycetes</taxon>
        <taxon>Agaricomycetidae</taxon>
        <taxon>Agaricales</taxon>
        <taxon>Schizophyllaceae</taxon>
        <taxon>Schizophyllum</taxon>
    </lineage>
</organism>
<protein>
    <submittedName>
        <fullName evidence="1">Uncharacterized protein</fullName>
    </submittedName>
</protein>